<evidence type="ECO:0000256" key="3">
    <source>
        <dbReference type="ARBA" id="ARBA00022475"/>
    </source>
</evidence>
<dbReference type="EMBL" id="CP019445">
    <property type="protein sequence ID" value="APZ05522.1"/>
    <property type="molecule type" value="Genomic_DNA"/>
</dbReference>
<evidence type="ECO:0000256" key="1">
    <source>
        <dbReference type="ARBA" id="ARBA00004429"/>
    </source>
</evidence>
<dbReference type="GO" id="GO:0006465">
    <property type="term" value="P:signal peptide processing"/>
    <property type="evidence" value="ECO:0007669"/>
    <property type="project" value="TreeGrafter"/>
</dbReference>
<feature type="transmembrane region" description="Helical" evidence="10">
    <location>
        <begin position="162"/>
        <end position="180"/>
    </location>
</feature>
<dbReference type="GO" id="GO:0005886">
    <property type="term" value="C:plasma membrane"/>
    <property type="evidence" value="ECO:0007669"/>
    <property type="project" value="UniProtKB-SubCell"/>
</dbReference>
<dbReference type="Pfam" id="PF06750">
    <property type="entry name" value="A24_N_bact"/>
    <property type="match status" value="1"/>
</dbReference>
<dbReference type="InterPro" id="IPR010627">
    <property type="entry name" value="Prepilin_pept_A24_N"/>
</dbReference>
<keyword evidence="3" id="KW-1003">Cell membrane</keyword>
<keyword evidence="7 10" id="KW-0472">Membrane</keyword>
<evidence type="ECO:0000256" key="9">
    <source>
        <dbReference type="RuleBase" id="RU003794"/>
    </source>
</evidence>
<evidence type="ECO:0000259" key="11">
    <source>
        <dbReference type="Pfam" id="PF01478"/>
    </source>
</evidence>
<evidence type="ECO:0000256" key="10">
    <source>
        <dbReference type="SAM" id="Phobius"/>
    </source>
</evidence>
<gene>
    <name evidence="13" type="ORF">BWI95_10945</name>
</gene>
<feature type="transmembrane region" description="Helical" evidence="10">
    <location>
        <begin position="233"/>
        <end position="252"/>
    </location>
</feature>
<sequence>MNRSDNPVENLFFALIGAIFGSFINVVIYRLPRKMQGEAISLSWPPSFCPHCRTQIKAHDNVPLLGWLWLRGRSRCCHKRISVRYPAIEALMALLFAAVIAHDGVNLAALLTLALLSLLVAMFFIDIDHMLLPDVLTYPFMLLALLCAWCRQPLLATLQEHLLAAAVGFSILWLLNYGFARWRGCEGIGGGDMKLFAGIGAWHGLPALFDIMLIAALIGLASGLLLFRAARQQPFPFGPAIILACIGWAMVYSQ</sequence>
<dbReference type="Gene3D" id="1.20.120.1220">
    <property type="match status" value="1"/>
</dbReference>
<name>A0A807LJM3_9ENTR</name>
<keyword evidence="4" id="KW-0997">Cell inner membrane</keyword>
<evidence type="ECO:0000259" key="12">
    <source>
        <dbReference type="Pfam" id="PF06750"/>
    </source>
</evidence>
<feature type="domain" description="Prepilin type IV endopeptidase peptidase" evidence="11">
    <location>
        <begin position="114"/>
        <end position="223"/>
    </location>
</feature>
<evidence type="ECO:0000313" key="14">
    <source>
        <dbReference type="Proteomes" id="UP000187148"/>
    </source>
</evidence>
<dbReference type="KEGG" id="kco:BWI95_10945"/>
<reference evidence="13 14" key="1">
    <citation type="submission" date="2017-01" db="EMBL/GenBank/DDBJ databases">
        <authorList>
            <person name="Cao J.-M."/>
        </authorList>
    </citation>
    <scope>NUCLEOTIDE SEQUENCE [LARGE SCALE GENOMIC DNA]</scope>
    <source>
        <strain evidence="13 14">888-76</strain>
    </source>
</reference>
<comment type="subcellular location">
    <subcellularLocation>
        <location evidence="1">Cell inner membrane</location>
        <topology evidence="1">Multi-pass membrane protein</topology>
    </subcellularLocation>
    <subcellularLocation>
        <location evidence="9">Cell membrane</location>
        <topology evidence="9">Multi-pass membrane protein</topology>
    </subcellularLocation>
</comment>
<comment type="similarity">
    <text evidence="2 8">Belongs to the peptidase A24 family.</text>
</comment>
<organism evidence="13 14">
    <name type="scientific">Kosakonia cowanii JCM 10956 = DSM 18146</name>
    <dbReference type="NCBI Taxonomy" id="1300165"/>
    <lineage>
        <taxon>Bacteria</taxon>
        <taxon>Pseudomonadati</taxon>
        <taxon>Pseudomonadota</taxon>
        <taxon>Gammaproteobacteria</taxon>
        <taxon>Enterobacterales</taxon>
        <taxon>Enterobacteriaceae</taxon>
        <taxon>Kosakonia</taxon>
    </lineage>
</organism>
<evidence type="ECO:0000313" key="13">
    <source>
        <dbReference type="EMBL" id="APZ05522.1"/>
    </source>
</evidence>
<dbReference type="InterPro" id="IPR000045">
    <property type="entry name" value="Prepilin_IV_endopep_pep"/>
</dbReference>
<dbReference type="PRINTS" id="PR00864">
    <property type="entry name" value="PREPILNPTASE"/>
</dbReference>
<comment type="function">
    <text evidence="9">Plays an essential role in type IV pili and type II pseudopili formation by proteolytically removing the leader sequence from substrate proteins and subsequently monomethylating the alpha-amino group of the newly exposed N-terminal phenylalanine.</text>
</comment>
<keyword evidence="9" id="KW-0808">Transferase</keyword>
<dbReference type="Pfam" id="PF01478">
    <property type="entry name" value="Peptidase_A24"/>
    <property type="match status" value="1"/>
</dbReference>
<accession>A0A807LJM3</accession>
<evidence type="ECO:0000256" key="5">
    <source>
        <dbReference type="ARBA" id="ARBA00022692"/>
    </source>
</evidence>
<feature type="domain" description="Prepilin peptidase A24 N-terminal" evidence="12">
    <location>
        <begin position="15"/>
        <end position="101"/>
    </location>
</feature>
<protein>
    <recommendedName>
        <fullName evidence="9">Prepilin leader peptidase/N-methyltransferase</fullName>
        <ecNumber evidence="9">2.1.1.-</ecNumber>
        <ecNumber evidence="9">3.4.23.43</ecNumber>
    </recommendedName>
</protein>
<dbReference type="GO" id="GO:0032259">
    <property type="term" value="P:methylation"/>
    <property type="evidence" value="ECO:0007669"/>
    <property type="project" value="UniProtKB-KW"/>
</dbReference>
<dbReference type="InterPro" id="IPR014032">
    <property type="entry name" value="Peptidase_A24A_bac"/>
</dbReference>
<keyword evidence="6 10" id="KW-1133">Transmembrane helix</keyword>
<evidence type="ECO:0000256" key="8">
    <source>
        <dbReference type="RuleBase" id="RU003793"/>
    </source>
</evidence>
<comment type="catalytic activity">
    <reaction evidence="9">
        <text>Typically cleaves a -Gly-|-Phe- bond to release an N-terminal, basic peptide of 5-8 residues from type IV prepilin, and then N-methylates the new N-terminal amino group, the methyl donor being S-adenosyl-L-methionine.</text>
        <dbReference type="EC" id="3.4.23.43"/>
    </reaction>
</comment>
<dbReference type="GO" id="GO:0008168">
    <property type="term" value="F:methyltransferase activity"/>
    <property type="evidence" value="ECO:0007669"/>
    <property type="project" value="UniProtKB-KW"/>
</dbReference>
<evidence type="ECO:0000256" key="4">
    <source>
        <dbReference type="ARBA" id="ARBA00022519"/>
    </source>
</evidence>
<keyword evidence="9" id="KW-0489">Methyltransferase</keyword>
<evidence type="ECO:0000256" key="2">
    <source>
        <dbReference type="ARBA" id="ARBA00005801"/>
    </source>
</evidence>
<keyword evidence="9" id="KW-0378">Hydrolase</keyword>
<dbReference type="AlphaFoldDB" id="A0A807LJM3"/>
<dbReference type="EC" id="3.4.23.43" evidence="9"/>
<keyword evidence="5 9" id="KW-0812">Transmembrane</keyword>
<keyword evidence="9" id="KW-0645">Protease</keyword>
<evidence type="ECO:0000256" key="7">
    <source>
        <dbReference type="ARBA" id="ARBA00023136"/>
    </source>
</evidence>
<dbReference type="InterPro" id="IPR050882">
    <property type="entry name" value="Prepilin_peptidase/N-MTase"/>
</dbReference>
<evidence type="ECO:0000256" key="6">
    <source>
        <dbReference type="ARBA" id="ARBA00022989"/>
    </source>
</evidence>
<dbReference type="PANTHER" id="PTHR30487">
    <property type="entry name" value="TYPE 4 PREPILIN-LIKE PROTEINS LEADER PEPTIDE-PROCESSING ENZYME"/>
    <property type="match status" value="1"/>
</dbReference>
<feature type="transmembrane region" description="Helical" evidence="10">
    <location>
        <begin position="107"/>
        <end position="125"/>
    </location>
</feature>
<feature type="transmembrane region" description="Helical" evidence="10">
    <location>
        <begin position="12"/>
        <end position="31"/>
    </location>
</feature>
<proteinExistence type="inferred from homology"/>
<feature type="transmembrane region" description="Helical" evidence="10">
    <location>
        <begin position="137"/>
        <end position="156"/>
    </location>
</feature>
<keyword evidence="14" id="KW-1185">Reference proteome</keyword>
<keyword evidence="9" id="KW-0511">Multifunctional enzyme</keyword>
<dbReference type="GO" id="GO:0004190">
    <property type="term" value="F:aspartic-type endopeptidase activity"/>
    <property type="evidence" value="ECO:0007669"/>
    <property type="project" value="UniProtKB-EC"/>
</dbReference>
<dbReference type="Proteomes" id="UP000187148">
    <property type="component" value="Chromosome"/>
</dbReference>
<dbReference type="PANTHER" id="PTHR30487:SF0">
    <property type="entry name" value="PREPILIN LEADER PEPTIDASE_N-METHYLTRANSFERASE-RELATED"/>
    <property type="match status" value="1"/>
</dbReference>
<dbReference type="EC" id="2.1.1.-" evidence="9"/>
<feature type="transmembrane region" description="Helical" evidence="10">
    <location>
        <begin position="201"/>
        <end position="227"/>
    </location>
</feature>